<protein>
    <submittedName>
        <fullName evidence="1">Uncharacterized protein</fullName>
    </submittedName>
</protein>
<keyword evidence="2" id="KW-1185">Reference proteome</keyword>
<name>A0ACD4ZT63_9ACTN</name>
<proteinExistence type="predicted"/>
<accession>A0ACD4ZT63</accession>
<reference evidence="1" key="1">
    <citation type="submission" date="2022-10" db="EMBL/GenBank/DDBJ databases">
        <title>The complete genomes of actinobacterial strains from the NBC collection.</title>
        <authorList>
            <person name="Joergensen T.S."/>
            <person name="Alvarez Arevalo M."/>
            <person name="Sterndorff E.B."/>
            <person name="Faurdal D."/>
            <person name="Vuksanovic O."/>
            <person name="Mourched A.-S."/>
            <person name="Charusanti P."/>
            <person name="Shaw S."/>
            <person name="Blin K."/>
            <person name="Weber T."/>
        </authorList>
    </citation>
    <scope>NUCLEOTIDE SEQUENCE</scope>
    <source>
        <strain evidence="1">NBC 01771</strain>
    </source>
</reference>
<sequence>MPGPGEEPDEPADPPDSDAAPRPHHGPAVRCPNCRTENTPDRTLCLRCGLLLDPGPPPELPLSWWRRILGRRSRRRALPAAGTRPRRRLWRRPGLAIPLTLVILAAAVWFVRPHLSEAFDFTKDSTGTPEELRPIRVRGSSALSDHPPRDAFDTYTNRFWVPAEAGPGLGEYLEADFEEPVRMLKLVVFAGRSAKEDEFLAQARPAALTVTLRSAADEVTEKRITLKDQPGQQTFDVRGSDVVRVRLAIDDVYGNGPGRRPAVAEIEFFGRR</sequence>
<evidence type="ECO:0000313" key="2">
    <source>
        <dbReference type="Proteomes" id="UP001348369"/>
    </source>
</evidence>
<evidence type="ECO:0000313" key="1">
    <source>
        <dbReference type="EMBL" id="WSC01384.1"/>
    </source>
</evidence>
<dbReference type="Proteomes" id="UP001348369">
    <property type="component" value="Chromosome"/>
</dbReference>
<dbReference type="EMBL" id="CP109109">
    <property type="protein sequence ID" value="WSC01384.1"/>
    <property type="molecule type" value="Genomic_DNA"/>
</dbReference>
<organism evidence="1 2">
    <name type="scientific">Streptomyces scopuliridis</name>
    <dbReference type="NCBI Taxonomy" id="452529"/>
    <lineage>
        <taxon>Bacteria</taxon>
        <taxon>Bacillati</taxon>
        <taxon>Actinomycetota</taxon>
        <taxon>Actinomycetes</taxon>
        <taxon>Kitasatosporales</taxon>
        <taxon>Streptomycetaceae</taxon>
        <taxon>Streptomyces</taxon>
    </lineage>
</organism>
<gene>
    <name evidence="1" type="ORF">OG835_33215</name>
</gene>